<evidence type="ECO:0000256" key="1">
    <source>
        <dbReference type="ARBA" id="ARBA00004167"/>
    </source>
</evidence>
<dbReference type="PANTHER" id="PTHR37344">
    <property type="entry name" value="SMALL INTEGRAL MEMBRANE PROTEIN 5"/>
    <property type="match status" value="1"/>
</dbReference>
<keyword evidence="4 5" id="KW-0472">Membrane</keyword>
<evidence type="ECO:0000313" key="6">
    <source>
        <dbReference type="EMBL" id="AWP17263.1"/>
    </source>
</evidence>
<protein>
    <submittedName>
        <fullName evidence="6">Putative small integral membrane protein 5</fullName>
    </submittedName>
</protein>
<sequence>MDVKEEMMEILEKLSTKLRGLLQASALDLGAFFVIILFVAMLLFMIVLSCIHCFGCVKPKHQASRVQPLQPL</sequence>
<evidence type="ECO:0000313" key="7">
    <source>
        <dbReference type="Proteomes" id="UP000246464"/>
    </source>
</evidence>
<gene>
    <name evidence="6" type="ORF">SMAX5B_020191</name>
</gene>
<dbReference type="EMBL" id="CP026260">
    <property type="protein sequence ID" value="AWP17263.1"/>
    <property type="molecule type" value="Genomic_DNA"/>
</dbReference>
<evidence type="ECO:0000256" key="4">
    <source>
        <dbReference type="ARBA" id="ARBA00023136"/>
    </source>
</evidence>
<keyword evidence="3 5" id="KW-1133">Transmembrane helix</keyword>
<dbReference type="Pfam" id="PF15831">
    <property type="entry name" value="SMIM5_18_22"/>
    <property type="match status" value="1"/>
</dbReference>
<name>A0A2U9CM48_SCOMX</name>
<keyword evidence="2 5" id="KW-0812">Transmembrane</keyword>
<keyword evidence="7" id="KW-1185">Reference proteome</keyword>
<dbReference type="AlphaFoldDB" id="A0A2U9CM48"/>
<comment type="subcellular location">
    <subcellularLocation>
        <location evidence="1">Membrane</location>
        <topology evidence="1">Single-pass membrane protein</topology>
    </subcellularLocation>
</comment>
<dbReference type="InterPro" id="IPR047133">
    <property type="entry name" value="SMIM5"/>
</dbReference>
<evidence type="ECO:0000256" key="2">
    <source>
        <dbReference type="ARBA" id="ARBA00022692"/>
    </source>
</evidence>
<dbReference type="GO" id="GO:0016020">
    <property type="term" value="C:membrane"/>
    <property type="evidence" value="ECO:0007669"/>
    <property type="project" value="UniProtKB-SubCell"/>
</dbReference>
<evidence type="ECO:0000256" key="3">
    <source>
        <dbReference type="ARBA" id="ARBA00022989"/>
    </source>
</evidence>
<dbReference type="CDD" id="cd20254">
    <property type="entry name" value="CASIMO1_SMIM5"/>
    <property type="match status" value="1"/>
</dbReference>
<evidence type="ECO:0000256" key="5">
    <source>
        <dbReference type="SAM" id="Phobius"/>
    </source>
</evidence>
<feature type="transmembrane region" description="Helical" evidence="5">
    <location>
        <begin position="21"/>
        <end position="48"/>
    </location>
</feature>
<dbReference type="InterPro" id="IPR031671">
    <property type="entry name" value="SMIM5/18/22"/>
</dbReference>
<proteinExistence type="predicted"/>
<reference evidence="6 7" key="1">
    <citation type="submission" date="2017-12" db="EMBL/GenBank/DDBJ databases">
        <title>Integrating genomic resources of turbot (Scophthalmus maximus) in depth evaluation of genetic and physical mapping variation across individuals.</title>
        <authorList>
            <person name="Martinez P."/>
        </authorList>
    </citation>
    <scope>NUCLEOTIDE SEQUENCE [LARGE SCALE GENOMIC DNA]</scope>
</reference>
<accession>A0A2U9CM48</accession>
<dbReference type="PANTHER" id="PTHR37344:SF1">
    <property type="entry name" value="SMALL INTEGRAL MEMBRANE PROTEIN 5"/>
    <property type="match status" value="1"/>
</dbReference>
<dbReference type="Proteomes" id="UP000246464">
    <property type="component" value="Chromosome 18"/>
</dbReference>
<organism evidence="6 7">
    <name type="scientific">Scophthalmus maximus</name>
    <name type="common">Turbot</name>
    <name type="synonym">Psetta maxima</name>
    <dbReference type="NCBI Taxonomy" id="52904"/>
    <lineage>
        <taxon>Eukaryota</taxon>
        <taxon>Metazoa</taxon>
        <taxon>Chordata</taxon>
        <taxon>Craniata</taxon>
        <taxon>Vertebrata</taxon>
        <taxon>Euteleostomi</taxon>
        <taxon>Actinopterygii</taxon>
        <taxon>Neopterygii</taxon>
        <taxon>Teleostei</taxon>
        <taxon>Neoteleostei</taxon>
        <taxon>Acanthomorphata</taxon>
        <taxon>Carangaria</taxon>
        <taxon>Pleuronectiformes</taxon>
        <taxon>Pleuronectoidei</taxon>
        <taxon>Scophthalmidae</taxon>
        <taxon>Scophthalmus</taxon>
    </lineage>
</organism>